<dbReference type="PROSITE" id="PS51370">
    <property type="entry name" value="R"/>
    <property type="match status" value="1"/>
</dbReference>
<evidence type="ECO:0000256" key="1">
    <source>
        <dbReference type="ARBA" id="ARBA00004123"/>
    </source>
</evidence>
<evidence type="ECO:0000256" key="3">
    <source>
        <dbReference type="ARBA" id="ARBA00023015"/>
    </source>
</evidence>
<dbReference type="InterPro" id="IPR017888">
    <property type="entry name" value="CYC/TB1_R_domain"/>
</dbReference>
<keyword evidence="2" id="KW-0217">Developmental protein</keyword>
<evidence type="ECO:0000256" key="2">
    <source>
        <dbReference type="ARBA" id="ARBA00022473"/>
    </source>
</evidence>
<dbReference type="GO" id="GO:0043565">
    <property type="term" value="F:sequence-specific DNA binding"/>
    <property type="evidence" value="ECO:0007669"/>
    <property type="project" value="TreeGrafter"/>
</dbReference>
<comment type="subcellular location">
    <subcellularLocation>
        <location evidence="1">Nucleus</location>
    </subcellularLocation>
</comment>
<evidence type="ECO:0000313" key="10">
    <source>
        <dbReference type="EMBL" id="ARW29626.1"/>
    </source>
</evidence>
<sequence>MFPKNTYLIPQLSAVHPRASGSSVLDLNDPEILYHHHQQNIFSAHNSNLGYSNAHQVLDPSMMFSNSSSHDTVGLNIGDPSSLVIVNSTFQDTKQTAKRDRHSKIYTSQGPRDRRVRLSIGIARKFFDLQELLGFDKPSKTLGWLLTKSKSAIKNLEKSQGSGSCAKSIVSSPGSECDEVVSDEAALETEKRSLGDESKRKAAADASKESTKDSLAKESRAKARARARERTREKMCMKQLNDQQATNITGGTNYQYNYPCNPIQYMNNHLEFCKISGPNSSILRLPLNYEELPCHEDIIQESIVIKRKLKQPPYFGFPQNLMVSRDSNAASSVAPSVNATESWDLSGMNAQYTILDHHRFSNSSSNM</sequence>
<reference evidence="10" key="1">
    <citation type="submission" date="2017-01" db="EMBL/GenBank/DDBJ databases">
        <authorList>
            <person name="Mah S.A."/>
            <person name="Swanson W.J."/>
            <person name="Moy G.W."/>
            <person name="Vacquier V.D."/>
        </authorList>
    </citation>
    <scope>NUCLEOTIDE SEQUENCE</scope>
</reference>
<evidence type="ECO:0000259" key="9">
    <source>
        <dbReference type="PROSITE" id="PS51370"/>
    </source>
</evidence>
<keyword evidence="4" id="KW-0238">DNA-binding</keyword>
<dbReference type="GO" id="GO:2000032">
    <property type="term" value="P:regulation of secondary shoot formation"/>
    <property type="evidence" value="ECO:0007669"/>
    <property type="project" value="TreeGrafter"/>
</dbReference>
<dbReference type="GO" id="GO:0003700">
    <property type="term" value="F:DNA-binding transcription factor activity"/>
    <property type="evidence" value="ECO:0007669"/>
    <property type="project" value="InterPro"/>
</dbReference>
<evidence type="ECO:0000256" key="4">
    <source>
        <dbReference type="ARBA" id="ARBA00023125"/>
    </source>
</evidence>
<dbReference type="InterPro" id="IPR005333">
    <property type="entry name" value="Transcription_factor_TCP"/>
</dbReference>
<dbReference type="EMBL" id="KY502187">
    <property type="protein sequence ID" value="ARW29626.1"/>
    <property type="molecule type" value="mRNA"/>
</dbReference>
<evidence type="ECO:0000256" key="6">
    <source>
        <dbReference type="ARBA" id="ARBA00023242"/>
    </source>
</evidence>
<dbReference type="Pfam" id="PF03634">
    <property type="entry name" value="TCP"/>
    <property type="match status" value="1"/>
</dbReference>
<proteinExistence type="evidence at transcript level"/>
<evidence type="ECO:0000259" key="8">
    <source>
        <dbReference type="PROSITE" id="PS51369"/>
    </source>
</evidence>
<dbReference type="PANTHER" id="PTHR31072">
    <property type="entry name" value="TRANSCRIPTION FACTOR TCP4-RELATED"/>
    <property type="match status" value="1"/>
</dbReference>
<name>A0A1Z1JN53_9LAMI</name>
<feature type="domain" description="R" evidence="9">
    <location>
        <begin position="217"/>
        <end position="234"/>
    </location>
</feature>
<reference evidence="10" key="2">
    <citation type="submission" date="2017-06" db="EMBL/GenBank/DDBJ databases">
        <title>An evolved CYCLOIDEA-RADIALIS module regulating dorsal-ventral asymmetric petal spots patterning in Torenia fournieri.</title>
        <authorList>
            <person name="Luo D."/>
        </authorList>
    </citation>
    <scope>NUCLEOTIDE SEQUENCE</scope>
</reference>
<keyword evidence="3" id="KW-0805">Transcription regulation</keyword>
<gene>
    <name evidence="10" type="primary">CYC3</name>
</gene>
<dbReference type="GO" id="GO:0005634">
    <property type="term" value="C:nucleus"/>
    <property type="evidence" value="ECO:0007669"/>
    <property type="project" value="UniProtKB-SubCell"/>
</dbReference>
<accession>A0A1Z1JN53</accession>
<evidence type="ECO:0000256" key="5">
    <source>
        <dbReference type="ARBA" id="ARBA00023163"/>
    </source>
</evidence>
<keyword evidence="5" id="KW-0804">Transcription</keyword>
<keyword evidence="6" id="KW-0539">Nucleus</keyword>
<dbReference type="PROSITE" id="PS51369">
    <property type="entry name" value="TCP"/>
    <property type="match status" value="1"/>
</dbReference>
<dbReference type="AlphaFoldDB" id="A0A1Z1JN53"/>
<dbReference type="PANTHER" id="PTHR31072:SF224">
    <property type="entry name" value="TRANSCRIPTION FACTOR TCP1"/>
    <property type="match status" value="1"/>
</dbReference>
<evidence type="ECO:0000256" key="7">
    <source>
        <dbReference type="SAM" id="MobiDB-lite"/>
    </source>
</evidence>
<dbReference type="InterPro" id="IPR017887">
    <property type="entry name" value="TF_TCP_subgr"/>
</dbReference>
<organism evidence="10">
    <name type="scientific">Torenia fournieri</name>
    <name type="common">wishbone flower</name>
    <dbReference type="NCBI Taxonomy" id="68875"/>
    <lineage>
        <taxon>Eukaryota</taxon>
        <taxon>Viridiplantae</taxon>
        <taxon>Streptophyta</taxon>
        <taxon>Embryophyta</taxon>
        <taxon>Tracheophyta</taxon>
        <taxon>Spermatophyta</taxon>
        <taxon>Magnoliopsida</taxon>
        <taxon>eudicotyledons</taxon>
        <taxon>Gunneridae</taxon>
        <taxon>Pentapetalae</taxon>
        <taxon>asterids</taxon>
        <taxon>lamiids</taxon>
        <taxon>Lamiales</taxon>
        <taxon>Linderniaceae</taxon>
        <taxon>Torenia</taxon>
    </lineage>
</organism>
<feature type="region of interest" description="Disordered" evidence="7">
    <location>
        <begin position="188"/>
        <end position="233"/>
    </location>
</feature>
<feature type="domain" description="TCP" evidence="8">
    <location>
        <begin position="98"/>
        <end position="156"/>
    </location>
</feature>
<protein>
    <submittedName>
        <fullName evidence="10">CYCLOIDEA-like transcription factor</fullName>
    </submittedName>
</protein>